<comment type="caution">
    <text evidence="1">The sequence shown here is derived from an EMBL/GenBank/DDBJ whole genome shotgun (WGS) entry which is preliminary data.</text>
</comment>
<dbReference type="AlphaFoldDB" id="A0A834XUT9"/>
<keyword evidence="2" id="KW-1185">Reference proteome</keyword>
<dbReference type="Proteomes" id="UP000639338">
    <property type="component" value="Unassembled WGS sequence"/>
</dbReference>
<evidence type="ECO:0000313" key="1">
    <source>
        <dbReference type="EMBL" id="KAF7992485.1"/>
    </source>
</evidence>
<accession>A0A834XUT9</accession>
<proteinExistence type="predicted"/>
<organism evidence="1 2">
    <name type="scientific">Aphidius gifuensis</name>
    <name type="common">Parasitoid wasp</name>
    <dbReference type="NCBI Taxonomy" id="684658"/>
    <lineage>
        <taxon>Eukaryota</taxon>
        <taxon>Metazoa</taxon>
        <taxon>Ecdysozoa</taxon>
        <taxon>Arthropoda</taxon>
        <taxon>Hexapoda</taxon>
        <taxon>Insecta</taxon>
        <taxon>Pterygota</taxon>
        <taxon>Neoptera</taxon>
        <taxon>Endopterygota</taxon>
        <taxon>Hymenoptera</taxon>
        <taxon>Apocrita</taxon>
        <taxon>Ichneumonoidea</taxon>
        <taxon>Braconidae</taxon>
        <taxon>Aphidiinae</taxon>
        <taxon>Aphidius</taxon>
    </lineage>
</organism>
<dbReference type="OrthoDB" id="6484170at2759"/>
<sequence>MNQIINNHPLNWSLPSTTSTDNNLNFSDHLAIIGEYDYESYSYCQNLFLNSSSEFVDCFAVIDTHDYAVACKSVRSISETWTLAIGYMQICGFYNTYLRIPDTCTSCPMMIDGTTVAEGTTPCPFCNIGTKQSQDDKIFKCQNFDCMIESYVDCKMINH</sequence>
<name>A0A834XUT9_APHGI</name>
<evidence type="ECO:0000313" key="2">
    <source>
        <dbReference type="Proteomes" id="UP000639338"/>
    </source>
</evidence>
<reference evidence="1 2" key="1">
    <citation type="submission" date="2020-08" db="EMBL/GenBank/DDBJ databases">
        <title>Aphidius gifuensis genome sequencing and assembly.</title>
        <authorList>
            <person name="Du Z."/>
        </authorList>
    </citation>
    <scope>NUCLEOTIDE SEQUENCE [LARGE SCALE GENOMIC DNA]</scope>
    <source>
        <strain evidence="1">YNYX2018</strain>
        <tissue evidence="1">Adults</tissue>
    </source>
</reference>
<protein>
    <submittedName>
        <fullName evidence="1">Uncharacterized protein</fullName>
    </submittedName>
</protein>
<gene>
    <name evidence="1" type="ORF">HCN44_004829</name>
</gene>
<dbReference type="EMBL" id="JACMRX010000003">
    <property type="protein sequence ID" value="KAF7992485.1"/>
    <property type="molecule type" value="Genomic_DNA"/>
</dbReference>